<evidence type="ECO:0000256" key="3">
    <source>
        <dbReference type="ARBA" id="ARBA00022737"/>
    </source>
</evidence>
<dbReference type="InterPro" id="IPR036322">
    <property type="entry name" value="WD40_repeat_dom_sf"/>
</dbReference>
<dbReference type="Pfam" id="PF11816">
    <property type="entry name" value="DUF3337"/>
    <property type="match status" value="1"/>
</dbReference>
<dbReference type="EMBL" id="LFYR01000620">
    <property type="protein sequence ID" value="KMZ72777.1"/>
    <property type="molecule type" value="Genomic_DNA"/>
</dbReference>
<proteinExistence type="inferred from homology"/>
<dbReference type="Pfam" id="PF00400">
    <property type="entry name" value="WD40"/>
    <property type="match status" value="6"/>
</dbReference>
<evidence type="ECO:0000313" key="7">
    <source>
        <dbReference type="Proteomes" id="UP000036987"/>
    </source>
</evidence>
<dbReference type="PROSITE" id="PS50294">
    <property type="entry name" value="WD_REPEATS_REGION"/>
    <property type="match status" value="2"/>
</dbReference>
<dbReference type="Gene3D" id="2.130.10.10">
    <property type="entry name" value="YVTN repeat-like/Quinoprotein amine dehydrogenase"/>
    <property type="match status" value="2"/>
</dbReference>
<feature type="compositionally biased region" description="Low complexity" evidence="5">
    <location>
        <begin position="187"/>
        <end position="197"/>
    </location>
</feature>
<organism evidence="6 7">
    <name type="scientific">Zostera marina</name>
    <name type="common">Eelgrass</name>
    <dbReference type="NCBI Taxonomy" id="29655"/>
    <lineage>
        <taxon>Eukaryota</taxon>
        <taxon>Viridiplantae</taxon>
        <taxon>Streptophyta</taxon>
        <taxon>Embryophyta</taxon>
        <taxon>Tracheophyta</taxon>
        <taxon>Spermatophyta</taxon>
        <taxon>Magnoliopsida</taxon>
        <taxon>Liliopsida</taxon>
        <taxon>Zosteraceae</taxon>
        <taxon>Zostera</taxon>
    </lineage>
</organism>
<evidence type="ECO:0000256" key="5">
    <source>
        <dbReference type="SAM" id="MobiDB-lite"/>
    </source>
</evidence>
<comment type="similarity">
    <text evidence="1">Belongs to the WD repeat WDR48 family.</text>
</comment>
<reference evidence="7" key="1">
    <citation type="journal article" date="2016" name="Nature">
        <title>The genome of the seagrass Zostera marina reveals angiosperm adaptation to the sea.</title>
        <authorList>
            <person name="Olsen J.L."/>
            <person name="Rouze P."/>
            <person name="Verhelst B."/>
            <person name="Lin Y.-C."/>
            <person name="Bayer T."/>
            <person name="Collen J."/>
            <person name="Dattolo E."/>
            <person name="De Paoli E."/>
            <person name="Dittami S."/>
            <person name="Maumus F."/>
            <person name="Michel G."/>
            <person name="Kersting A."/>
            <person name="Lauritano C."/>
            <person name="Lohaus R."/>
            <person name="Toepel M."/>
            <person name="Tonon T."/>
            <person name="Vanneste K."/>
            <person name="Amirebrahimi M."/>
            <person name="Brakel J."/>
            <person name="Bostroem C."/>
            <person name="Chovatia M."/>
            <person name="Grimwood J."/>
            <person name="Jenkins J.W."/>
            <person name="Jueterbock A."/>
            <person name="Mraz A."/>
            <person name="Stam W.T."/>
            <person name="Tice H."/>
            <person name="Bornberg-Bauer E."/>
            <person name="Green P.J."/>
            <person name="Pearson G.A."/>
            <person name="Procaccini G."/>
            <person name="Duarte C.M."/>
            <person name="Schmutz J."/>
            <person name="Reusch T.B.H."/>
            <person name="Van de Peer Y."/>
        </authorList>
    </citation>
    <scope>NUCLEOTIDE SEQUENCE [LARGE SCALE GENOMIC DNA]</scope>
    <source>
        <strain evidence="7">cv. Finnish</strain>
    </source>
</reference>
<dbReference type="InterPro" id="IPR051246">
    <property type="entry name" value="WDR48"/>
</dbReference>
<dbReference type="GO" id="GO:0000724">
    <property type="term" value="P:double-strand break repair via homologous recombination"/>
    <property type="evidence" value="ECO:0000318"/>
    <property type="project" value="GO_Central"/>
</dbReference>
<sequence length="743" mass="82568">MHRVGSAGNTCSSSRPRKEKRFTYVLNDADDKKHCAGINCLSVIKSPTRDCDYLFTGSRDGTLKRWSVVNNEAQFSATFESHVDWVNDVVPAGNSIVSCSSDTTLKIWNFLSGGACTRTLRQHSDYVTCLASSEKNPNFVASGGLGGEVFVWDIEAALLPLSRSPDEMGDESTNGIVSTAHTVSSLRSVNSNSNNSSQTTQPHGYTPVPAKGHKESVYALAMNETGTLLVSGGTEKVIRVWDPRTGSKNTKLRGHTDNIRALLVDSTGRFCLSGSSDSMIRLWDLGQQRCVHSYAVHTDSVWTLASTPTFSHVYSAGKDLSLYLTDLTTREALLLCTEKHPILQLALQDDSVWVATTDSSVHKWSADRNNPQKFFENGSPFLAGNMFTRAKSYIEESTPVPVCKQPLLNIPGIPGIVQHDILNNRRHVLTKDAAGSVKLWEIIRGVVLEDFGKVSFDQKREELFERVSVPTWFTADTRLGCLSIHLDTPQCFSAEMYSADLNISSTSEDSKINLAQETLRSLMAHWLIKKRPKPRSHISPNNEARSQIHSRLEVDDASENQNMTVLAPFQFSTISPPSIITEGSQGGPWRKKINELDGTEDDRDIPWWVLDCLLNERMLPKENTKCSFYLHSCDSSVQIHTQGKLSAPRILRIHKVSTYVLDKILLDRPLDLQGESGQNGGHLRLPSFDSSLSSGVKPWKKKPIVEILCNNQVLPLDMSLATVKAYIWKKSEDLILNYRMVQA</sequence>
<accession>A0A0K9PX04</accession>
<dbReference type="FunFam" id="2.130.10.10:FF:000381">
    <property type="entry name" value="WD repeat-containing protein 48"/>
    <property type="match status" value="1"/>
</dbReference>
<dbReference type="CDD" id="cd17041">
    <property type="entry name" value="Ubl_WDR48"/>
    <property type="match status" value="1"/>
</dbReference>
<dbReference type="Proteomes" id="UP000036987">
    <property type="component" value="Unassembled WGS sequence"/>
</dbReference>
<feature type="repeat" description="WD" evidence="4">
    <location>
        <begin position="252"/>
        <end position="293"/>
    </location>
</feature>
<dbReference type="OrthoDB" id="2421129at2759"/>
<dbReference type="OMA" id="IRHYHIL"/>
<evidence type="ECO:0000256" key="4">
    <source>
        <dbReference type="PROSITE-ProRule" id="PRU00221"/>
    </source>
</evidence>
<dbReference type="InterPro" id="IPR019775">
    <property type="entry name" value="WD40_repeat_CS"/>
</dbReference>
<dbReference type="PANTHER" id="PTHR19862:SF14">
    <property type="entry name" value="WD REPEAT-CONTAINING PROTEIN 48"/>
    <property type="match status" value="1"/>
</dbReference>
<gene>
    <name evidence="6" type="ORF">ZOSMA_15G01160</name>
</gene>
<feature type="repeat" description="WD" evidence="4">
    <location>
        <begin position="120"/>
        <end position="155"/>
    </location>
</feature>
<dbReference type="PANTHER" id="PTHR19862">
    <property type="entry name" value="WD REPEAT-CONTAINING PROTEIN 48"/>
    <property type="match status" value="1"/>
</dbReference>
<dbReference type="InterPro" id="IPR015943">
    <property type="entry name" value="WD40/YVTN_repeat-like_dom_sf"/>
</dbReference>
<dbReference type="PROSITE" id="PS50082">
    <property type="entry name" value="WD_REPEATS_2"/>
    <property type="match status" value="3"/>
</dbReference>
<dbReference type="GO" id="GO:0043130">
    <property type="term" value="F:ubiquitin binding"/>
    <property type="evidence" value="ECO:0000318"/>
    <property type="project" value="GO_Central"/>
</dbReference>
<keyword evidence="3" id="KW-0677">Repeat</keyword>
<protein>
    <submittedName>
        <fullName evidence="6">WD repeat-containing protein-like protein</fullName>
    </submittedName>
</protein>
<keyword evidence="7" id="KW-1185">Reference proteome</keyword>
<dbReference type="SMART" id="SM00320">
    <property type="entry name" value="WD40"/>
    <property type="match status" value="6"/>
</dbReference>
<keyword evidence="2 4" id="KW-0853">WD repeat</keyword>
<dbReference type="AlphaFoldDB" id="A0A0K9PX04"/>
<dbReference type="CDD" id="cd00200">
    <property type="entry name" value="WD40"/>
    <property type="match status" value="1"/>
</dbReference>
<evidence type="ECO:0000256" key="2">
    <source>
        <dbReference type="ARBA" id="ARBA00022574"/>
    </source>
</evidence>
<dbReference type="InterPro" id="IPR020472">
    <property type="entry name" value="WD40_PAC1"/>
</dbReference>
<evidence type="ECO:0000256" key="1">
    <source>
        <dbReference type="ARBA" id="ARBA00006917"/>
    </source>
</evidence>
<dbReference type="InterPro" id="IPR001680">
    <property type="entry name" value="WD40_rpt"/>
</dbReference>
<dbReference type="PRINTS" id="PR00320">
    <property type="entry name" value="GPROTEINBRPT"/>
</dbReference>
<dbReference type="SUPFAM" id="SSF50978">
    <property type="entry name" value="WD40 repeat-like"/>
    <property type="match status" value="1"/>
</dbReference>
<name>A0A0K9PX04_ZOSMR</name>
<comment type="caution">
    <text evidence="6">The sequence shown here is derived from an EMBL/GenBank/DDBJ whole genome shotgun (WGS) entry which is preliminary data.</text>
</comment>
<dbReference type="STRING" id="29655.A0A0K9PX04"/>
<dbReference type="InterPro" id="IPR021772">
    <property type="entry name" value="WDR48/Bun107"/>
</dbReference>
<feature type="repeat" description="WD" evidence="4">
    <location>
        <begin position="210"/>
        <end position="251"/>
    </location>
</feature>
<evidence type="ECO:0000313" key="6">
    <source>
        <dbReference type="EMBL" id="KMZ72777.1"/>
    </source>
</evidence>
<feature type="region of interest" description="Disordered" evidence="5">
    <location>
        <begin position="187"/>
        <end position="210"/>
    </location>
</feature>
<dbReference type="PROSITE" id="PS00678">
    <property type="entry name" value="WD_REPEATS_1"/>
    <property type="match status" value="1"/>
</dbReference>